<dbReference type="GO" id="GO:0004523">
    <property type="term" value="F:RNA-DNA hybrid ribonuclease activity"/>
    <property type="evidence" value="ECO:0007669"/>
    <property type="project" value="InterPro"/>
</dbReference>
<sequence>MADGFPSLVMWLGDGSVDFVGVLSCFVWVIVVVSLEWVSGFGWLVTFLSSCHNLTGLPAKIGNLITEIPPRFGRLKSLAVNPSNFLVELDKKLSEEYADILEQEEELWSMKARLNWKVQGDCNTSFFHVSTLVRRKSNKIFRLKNAVGEWLDSEALMKEHILNSFKDLYLATLSSEVSEQEISLALWSMKPFKSPGGDGLHAGFFQRFWLIVGNSIRGKIKKVFETERIPVGLNHTLVALIPKRPGPEILGHLRPISMCQWVSKDKSWVLFSNNTQVTVKDSICSELGLRETQALDKYLGFPLKSHGRGQNDFNFVVHRVQNKLAGWKASLLSMAGRHVLIQSVTSAIPEYLMQGTLLPAKVCKKVDKVNRNFLWGSTLVKKKVHMVRWEKVTRPKKFGGLGLVAARPRNLALLAKLNWRMMNEEEAPWARMLKAKYLGPRGNFLVRKPCSRTWSACKAGEDILYQGLRKFVRSGNSTSFWNERWSSADGCGNGNWNLLSFDLPVQTRKILQGTPLNRYASGIDAIGWAYSSNGDFSLNSAYSLAKALNPLNPPTDNFNWIWKVAAFPKIQMFLWLCVNNGIPVKEVLGSRGLNIEQKCSICKRENESIIHVLRDCSFAVSFWIRTSIPDSVISSFILPLWDWMHKNCLAKETTNHKGVPWKFLFLAAPSPPMLPSHSVITVKWQKPPVGWVKLNTDGASSQNRGVAGGGGLIRDCDGNWIQGFSQAGVVSSFLAELWALRDGLSMARELGIQKLVVEMDAKEALNSVTNTSHANLLTQAIVMDCKTILQSFQEVRLEHKFREANKVVDNLAKREYDEWIAAKESPNEPNEEWPSVFHRDAQEEDENGDKDKEIHNFSDCELENEVRDFDDFPIDDLDGSNDIYGEGLPLEDNIHPINDNLGF</sequence>
<proteinExistence type="predicted"/>
<dbReference type="EMBL" id="OIVN01002263">
    <property type="protein sequence ID" value="SPD02105.1"/>
    <property type="molecule type" value="Genomic_DNA"/>
</dbReference>
<dbReference type="InterPro" id="IPR026960">
    <property type="entry name" value="RVT-Znf"/>
</dbReference>
<dbReference type="InterPro" id="IPR002156">
    <property type="entry name" value="RNaseH_domain"/>
</dbReference>
<feature type="domain" description="RNase H type-1" evidence="1">
    <location>
        <begin position="688"/>
        <end position="817"/>
    </location>
</feature>
<dbReference type="Pfam" id="PF13456">
    <property type="entry name" value="RVT_3"/>
    <property type="match status" value="1"/>
</dbReference>
<dbReference type="InterPro" id="IPR012337">
    <property type="entry name" value="RNaseH-like_sf"/>
</dbReference>
<dbReference type="CDD" id="cd06222">
    <property type="entry name" value="RNase_H_like"/>
    <property type="match status" value="1"/>
</dbReference>
<dbReference type="PROSITE" id="PS50879">
    <property type="entry name" value="RNASE_H_1"/>
    <property type="match status" value="1"/>
</dbReference>
<gene>
    <name evidence="2" type="ORF">FSB_LOCUS29987</name>
</gene>
<dbReference type="InterPro" id="IPR044730">
    <property type="entry name" value="RNase_H-like_dom_plant"/>
</dbReference>
<dbReference type="AlphaFoldDB" id="A0A2N9GR89"/>
<dbReference type="Gene3D" id="3.30.420.10">
    <property type="entry name" value="Ribonuclease H-like superfamily/Ribonuclease H"/>
    <property type="match status" value="1"/>
</dbReference>
<reference evidence="2" key="1">
    <citation type="submission" date="2018-02" db="EMBL/GenBank/DDBJ databases">
        <authorList>
            <person name="Cohen D.B."/>
            <person name="Kent A.D."/>
        </authorList>
    </citation>
    <scope>NUCLEOTIDE SEQUENCE</scope>
</reference>
<organism evidence="2">
    <name type="scientific">Fagus sylvatica</name>
    <name type="common">Beechnut</name>
    <dbReference type="NCBI Taxonomy" id="28930"/>
    <lineage>
        <taxon>Eukaryota</taxon>
        <taxon>Viridiplantae</taxon>
        <taxon>Streptophyta</taxon>
        <taxon>Embryophyta</taxon>
        <taxon>Tracheophyta</taxon>
        <taxon>Spermatophyta</taxon>
        <taxon>Magnoliopsida</taxon>
        <taxon>eudicotyledons</taxon>
        <taxon>Gunneridae</taxon>
        <taxon>Pentapetalae</taxon>
        <taxon>rosids</taxon>
        <taxon>fabids</taxon>
        <taxon>Fagales</taxon>
        <taxon>Fagaceae</taxon>
        <taxon>Fagus</taxon>
    </lineage>
</organism>
<dbReference type="InterPro" id="IPR036397">
    <property type="entry name" value="RNaseH_sf"/>
</dbReference>
<evidence type="ECO:0000313" key="2">
    <source>
        <dbReference type="EMBL" id="SPD02105.1"/>
    </source>
</evidence>
<protein>
    <recommendedName>
        <fullName evidence="1">RNase H type-1 domain-containing protein</fullName>
    </recommendedName>
</protein>
<dbReference type="PANTHER" id="PTHR33116:SF78">
    <property type="entry name" value="OS12G0587133 PROTEIN"/>
    <property type="match status" value="1"/>
</dbReference>
<accession>A0A2N9GR89</accession>
<evidence type="ECO:0000259" key="1">
    <source>
        <dbReference type="PROSITE" id="PS50879"/>
    </source>
</evidence>
<dbReference type="PANTHER" id="PTHR33116">
    <property type="entry name" value="REVERSE TRANSCRIPTASE ZINC-BINDING DOMAIN-CONTAINING PROTEIN-RELATED-RELATED"/>
    <property type="match status" value="1"/>
</dbReference>
<dbReference type="GO" id="GO:0003676">
    <property type="term" value="F:nucleic acid binding"/>
    <property type="evidence" value="ECO:0007669"/>
    <property type="project" value="InterPro"/>
</dbReference>
<dbReference type="Pfam" id="PF13966">
    <property type="entry name" value="zf-RVT"/>
    <property type="match status" value="1"/>
</dbReference>
<name>A0A2N9GR89_FAGSY</name>
<dbReference type="SUPFAM" id="SSF53098">
    <property type="entry name" value="Ribonuclease H-like"/>
    <property type="match status" value="1"/>
</dbReference>